<keyword evidence="2" id="KW-0732">Signal</keyword>
<protein>
    <recommendedName>
        <fullName evidence="5">Secreted protein</fullName>
    </recommendedName>
</protein>
<feature type="region of interest" description="Disordered" evidence="1">
    <location>
        <begin position="182"/>
        <end position="215"/>
    </location>
</feature>
<dbReference type="RefSeq" id="WP_129579045.1">
    <property type="nucleotide sequence ID" value="NZ_CP012672.1"/>
</dbReference>
<reference evidence="3 4" key="1">
    <citation type="submission" date="2015-09" db="EMBL/GenBank/DDBJ databases">
        <title>Sorangium comparison.</title>
        <authorList>
            <person name="Zaburannyi N."/>
            <person name="Bunk B."/>
            <person name="Overmann J."/>
            <person name="Mueller R."/>
        </authorList>
    </citation>
    <scope>NUCLEOTIDE SEQUENCE [LARGE SCALE GENOMIC DNA]</scope>
    <source>
        <strain evidence="3 4">So ce836</strain>
    </source>
</reference>
<accession>A0A4P2R0X2</accession>
<proteinExistence type="predicted"/>
<dbReference type="AlphaFoldDB" id="A0A4P2R0X2"/>
<feature type="signal peptide" evidence="2">
    <location>
        <begin position="1"/>
        <end position="16"/>
    </location>
</feature>
<organism evidence="3 4">
    <name type="scientific">Sorangium cellulosum</name>
    <name type="common">Polyangium cellulosum</name>
    <dbReference type="NCBI Taxonomy" id="56"/>
    <lineage>
        <taxon>Bacteria</taxon>
        <taxon>Pseudomonadati</taxon>
        <taxon>Myxococcota</taxon>
        <taxon>Polyangia</taxon>
        <taxon>Polyangiales</taxon>
        <taxon>Polyangiaceae</taxon>
        <taxon>Sorangium</taxon>
    </lineage>
</organism>
<evidence type="ECO:0000256" key="2">
    <source>
        <dbReference type="SAM" id="SignalP"/>
    </source>
</evidence>
<dbReference type="Proteomes" id="UP000295497">
    <property type="component" value="Chromosome"/>
</dbReference>
<gene>
    <name evidence="3" type="ORF">SOCE836_083770</name>
</gene>
<feature type="chain" id="PRO_5020713212" description="Secreted protein" evidence="2">
    <location>
        <begin position="17"/>
        <end position="248"/>
    </location>
</feature>
<evidence type="ECO:0000313" key="3">
    <source>
        <dbReference type="EMBL" id="AUX36171.1"/>
    </source>
</evidence>
<sequence length="248" mass="26205">MSRLAVSWLSSLAVLAAGCHPGGGSRNDDGFPARLARGCRSEPDCLVLELEARARVDQCASFCEGAEADLRAASALVARYRHEREARQARIEAQRQADEAAEAERRRAELEAAEEARRQEEAAHAAELELAASELACAQQGDAAACDALLRHLAGAAPRDERAAQVRASLVKGRRLIAEREAAMAAEEQREAEGAPAPARRGGGPSAPARPRPASEGRVCCCDGTLSPTCTYVKRGCCSHHGGVCACP</sequence>
<name>A0A4P2R0X2_SORCE</name>
<feature type="region of interest" description="Disordered" evidence="1">
    <location>
        <begin position="91"/>
        <end position="121"/>
    </location>
</feature>
<evidence type="ECO:0008006" key="5">
    <source>
        <dbReference type="Google" id="ProtNLM"/>
    </source>
</evidence>
<feature type="compositionally biased region" description="Basic and acidic residues" evidence="1">
    <location>
        <begin position="182"/>
        <end position="193"/>
    </location>
</feature>
<evidence type="ECO:0000256" key="1">
    <source>
        <dbReference type="SAM" id="MobiDB-lite"/>
    </source>
</evidence>
<evidence type="ECO:0000313" key="4">
    <source>
        <dbReference type="Proteomes" id="UP000295497"/>
    </source>
</evidence>
<feature type="compositionally biased region" description="Low complexity" evidence="1">
    <location>
        <begin position="194"/>
        <end position="215"/>
    </location>
</feature>
<dbReference type="PROSITE" id="PS51257">
    <property type="entry name" value="PROKAR_LIPOPROTEIN"/>
    <property type="match status" value="1"/>
</dbReference>
<dbReference type="EMBL" id="CP012672">
    <property type="protein sequence ID" value="AUX36171.1"/>
    <property type="molecule type" value="Genomic_DNA"/>
</dbReference>